<evidence type="ECO:0000259" key="9">
    <source>
        <dbReference type="Pfam" id="PF02771"/>
    </source>
</evidence>
<evidence type="ECO:0000256" key="4">
    <source>
        <dbReference type="ARBA" id="ARBA00022827"/>
    </source>
</evidence>
<dbReference type="Gene3D" id="1.20.140.10">
    <property type="entry name" value="Butyryl-CoA Dehydrogenase, subunit A, domain 3"/>
    <property type="match status" value="1"/>
</dbReference>
<dbReference type="InterPro" id="IPR006091">
    <property type="entry name" value="Acyl-CoA_Oxase/DH_mid-dom"/>
</dbReference>
<dbReference type="Gene3D" id="2.40.110.10">
    <property type="entry name" value="Butyryl-CoA Dehydrogenase, subunit A, domain 2"/>
    <property type="match status" value="1"/>
</dbReference>
<protein>
    <submittedName>
        <fullName evidence="10">Acyl-CoA dehydrogenase</fullName>
    </submittedName>
</protein>
<dbReference type="InterPro" id="IPR006089">
    <property type="entry name" value="Acyl-CoA_DH_CS"/>
</dbReference>
<dbReference type="InterPro" id="IPR009075">
    <property type="entry name" value="AcylCo_DH/oxidase_C"/>
</dbReference>
<dbReference type="PANTHER" id="PTHR43884:SF12">
    <property type="entry name" value="ISOVALERYL-COA DEHYDROGENASE, MITOCHONDRIAL-RELATED"/>
    <property type="match status" value="1"/>
</dbReference>
<feature type="domain" description="Acyl-CoA oxidase/dehydrogenase middle" evidence="8">
    <location>
        <begin position="134"/>
        <end position="227"/>
    </location>
</feature>
<dbReference type="Pfam" id="PF02771">
    <property type="entry name" value="Acyl-CoA_dh_N"/>
    <property type="match status" value="1"/>
</dbReference>
<dbReference type="FunFam" id="1.10.540.10:FF:000002">
    <property type="entry name" value="Acyl-CoA dehydrogenase FadE19"/>
    <property type="match status" value="1"/>
</dbReference>
<dbReference type="Gene3D" id="1.10.540.10">
    <property type="entry name" value="Acyl-CoA dehydrogenase/oxidase, N-terminal domain"/>
    <property type="match status" value="1"/>
</dbReference>
<dbReference type="SUPFAM" id="SSF47203">
    <property type="entry name" value="Acyl-CoA dehydrogenase C-terminal domain-like"/>
    <property type="match status" value="1"/>
</dbReference>
<dbReference type="FunFam" id="2.40.110.10:FF:000001">
    <property type="entry name" value="Acyl-CoA dehydrogenase, mitochondrial"/>
    <property type="match status" value="1"/>
</dbReference>
<feature type="domain" description="Acyl-CoA dehydrogenase/oxidase N-terminal" evidence="9">
    <location>
        <begin position="18"/>
        <end position="130"/>
    </location>
</feature>
<accession>A0A1W1W6Y6</accession>
<feature type="domain" description="Acyl-CoA dehydrogenase/oxidase C-terminal" evidence="7">
    <location>
        <begin position="239"/>
        <end position="387"/>
    </location>
</feature>
<name>A0A1W1W6Y6_SULTA</name>
<comment type="cofactor">
    <cofactor evidence="1 6">
        <name>FAD</name>
        <dbReference type="ChEBI" id="CHEBI:57692"/>
    </cofactor>
</comment>
<evidence type="ECO:0000259" key="7">
    <source>
        <dbReference type="Pfam" id="PF00441"/>
    </source>
</evidence>
<dbReference type="Proteomes" id="UP000192660">
    <property type="component" value="Unassembled WGS sequence"/>
</dbReference>
<keyword evidence="5 6" id="KW-0560">Oxidoreductase</keyword>
<keyword evidence="4 6" id="KW-0274">FAD</keyword>
<dbReference type="Pfam" id="PF02770">
    <property type="entry name" value="Acyl-CoA_dh_M"/>
    <property type="match status" value="1"/>
</dbReference>
<dbReference type="InterPro" id="IPR037069">
    <property type="entry name" value="AcylCoA_DH/ox_N_sf"/>
</dbReference>
<dbReference type="PROSITE" id="PS00072">
    <property type="entry name" value="ACYL_COA_DH_1"/>
    <property type="match status" value="1"/>
</dbReference>
<dbReference type="InterPro" id="IPR013786">
    <property type="entry name" value="AcylCoA_DH/ox_N"/>
</dbReference>
<dbReference type="STRING" id="28034.BFX07_08390"/>
<evidence type="ECO:0000256" key="1">
    <source>
        <dbReference type="ARBA" id="ARBA00001974"/>
    </source>
</evidence>
<organism evidence="10 11">
    <name type="scientific">Sulfobacillus thermosulfidooxidans (strain DSM 9293 / VKM B-1269 / AT-1)</name>
    <dbReference type="NCBI Taxonomy" id="929705"/>
    <lineage>
        <taxon>Bacteria</taxon>
        <taxon>Bacillati</taxon>
        <taxon>Bacillota</taxon>
        <taxon>Clostridia</taxon>
        <taxon>Eubacteriales</taxon>
        <taxon>Clostridiales Family XVII. Incertae Sedis</taxon>
        <taxon>Sulfobacillus</taxon>
    </lineage>
</organism>
<dbReference type="EMBL" id="FWWY01000001">
    <property type="protein sequence ID" value="SMC01820.1"/>
    <property type="molecule type" value="Genomic_DNA"/>
</dbReference>
<dbReference type="InterPro" id="IPR046373">
    <property type="entry name" value="Acyl-CoA_Oxase/DH_mid-dom_sf"/>
</dbReference>
<evidence type="ECO:0000313" key="11">
    <source>
        <dbReference type="Proteomes" id="UP000192660"/>
    </source>
</evidence>
<keyword evidence="3 6" id="KW-0285">Flavoprotein</keyword>
<reference evidence="11" key="1">
    <citation type="submission" date="2017-04" db="EMBL/GenBank/DDBJ databases">
        <authorList>
            <person name="Varghese N."/>
            <person name="Submissions S."/>
        </authorList>
    </citation>
    <scope>NUCLEOTIDE SEQUENCE [LARGE SCALE GENOMIC DNA]</scope>
    <source>
        <strain evidence="11">DSM 9293</strain>
    </source>
</reference>
<dbReference type="PROSITE" id="PS00073">
    <property type="entry name" value="ACYL_COA_DH_2"/>
    <property type="match status" value="1"/>
</dbReference>
<dbReference type="FunFam" id="1.20.140.10:FF:000004">
    <property type="entry name" value="Acyl-CoA dehydrogenase FadE25"/>
    <property type="match status" value="1"/>
</dbReference>
<evidence type="ECO:0000256" key="2">
    <source>
        <dbReference type="ARBA" id="ARBA00009347"/>
    </source>
</evidence>
<dbReference type="GO" id="GO:0050660">
    <property type="term" value="F:flavin adenine dinucleotide binding"/>
    <property type="evidence" value="ECO:0007669"/>
    <property type="project" value="InterPro"/>
</dbReference>
<dbReference type="Pfam" id="PF00441">
    <property type="entry name" value="Acyl-CoA_dh_1"/>
    <property type="match status" value="1"/>
</dbReference>
<dbReference type="InterPro" id="IPR009100">
    <property type="entry name" value="AcylCoA_DH/oxidase_NM_dom_sf"/>
</dbReference>
<proteinExistence type="inferred from homology"/>
<dbReference type="SUPFAM" id="SSF56645">
    <property type="entry name" value="Acyl-CoA dehydrogenase NM domain-like"/>
    <property type="match status" value="1"/>
</dbReference>
<gene>
    <name evidence="10" type="ORF">SAMN00768000_0106</name>
</gene>
<dbReference type="AlphaFoldDB" id="A0A1W1W6Y6"/>
<keyword evidence="11" id="KW-1185">Reference proteome</keyword>
<evidence type="ECO:0000256" key="6">
    <source>
        <dbReference type="RuleBase" id="RU362125"/>
    </source>
</evidence>
<evidence type="ECO:0000259" key="8">
    <source>
        <dbReference type="Pfam" id="PF02770"/>
    </source>
</evidence>
<dbReference type="InterPro" id="IPR036250">
    <property type="entry name" value="AcylCo_DH-like_C"/>
</dbReference>
<comment type="similarity">
    <text evidence="2 6">Belongs to the acyl-CoA dehydrogenase family.</text>
</comment>
<evidence type="ECO:0000313" key="10">
    <source>
        <dbReference type="EMBL" id="SMC01820.1"/>
    </source>
</evidence>
<dbReference type="GO" id="GO:0003995">
    <property type="term" value="F:acyl-CoA dehydrogenase activity"/>
    <property type="evidence" value="ECO:0007669"/>
    <property type="project" value="InterPro"/>
</dbReference>
<evidence type="ECO:0000256" key="3">
    <source>
        <dbReference type="ARBA" id="ARBA00022630"/>
    </source>
</evidence>
<sequence length="391" mass="43010">MNLKLTYKGEVHVNWDLTPDEQMIQNTVREFANERVRPGADERDETGEFPWDIMQEMGKLGFYGLPFSEEWGGSGASTISYALAVEEIGRVDASLGLGFAAHVSLGCSPIAYFGTSQQKEKYLVPAISGEFLAAFGLTEPEAGSDAGGTQTFAKKDGNVYHISGTKIFITNAKHAGYIVATARTDREQRQISAFIIPQGIPGLKITANYKKMGMRSSETCEVYMDNVEIPEENVLGEVGKGFHQFLDILDGGRISIGALSVGVAQACLDASLSYSRQRKQFGKTLDHFQAIQFKLADMAMEVELARMMVLKAAWLKDQHRPYAKEAAMAKLFASETAMRAALQAVQIHGGAGYMHDFPVERFMRDAKLLEIGEGTSEIQRIVIARQLELKG</sequence>
<dbReference type="PANTHER" id="PTHR43884">
    <property type="entry name" value="ACYL-COA DEHYDROGENASE"/>
    <property type="match status" value="1"/>
</dbReference>
<evidence type="ECO:0000256" key="5">
    <source>
        <dbReference type="ARBA" id="ARBA00023002"/>
    </source>
</evidence>
<dbReference type="PIRSF" id="PIRSF016578">
    <property type="entry name" value="HsaA"/>
    <property type="match status" value="1"/>
</dbReference>